<dbReference type="PANTHER" id="PTHR35868">
    <property type="entry name" value="DUF2804 DOMAIN-CONTAINING PROTEIN-RELATED"/>
    <property type="match status" value="1"/>
</dbReference>
<keyword evidence="1" id="KW-0812">Transmembrane</keyword>
<dbReference type="PANTHER" id="PTHR35868:SF3">
    <property type="entry name" value="DUF2804 DOMAIN-CONTAINING PROTEIN"/>
    <property type="match status" value="1"/>
</dbReference>
<evidence type="ECO:0000313" key="3">
    <source>
        <dbReference type="Proteomes" id="UP000049127"/>
    </source>
</evidence>
<sequence>MRQIKNIKYLCNENGSLNEYSIGWANIPLKDCSINKNVFIKKIWNRYMWISKEFILNFSIFDLGYVSILNMSFFDLENFFKVSKKYKYLISKSIILDDKINSYVHFKSRNKFINILRSSNYINIDLKWDDMDLNSKVYLDYESLNLVVPWDYKYFHYTSKHMRLKTQGYLNIASKKYNLANSNCFIDYGRGVWNRKAEWEGLITWFKSDKNENISINLVNKYTDNTGLNENCIKINDKIYKFKSDICFNYDKNKKLINIKSLKNDEVNLYFKIIEDNNKSHNAIFFRFKEFQKVGIIFGYIKYKDRCIEVKNTIGWCEKYFAKW</sequence>
<proteinExistence type="predicted"/>
<gene>
    <name evidence="2" type="ORF">R28058_09271</name>
</gene>
<dbReference type="RefSeq" id="WP_055341623.1">
    <property type="nucleotide sequence ID" value="NZ_CDNI01000003.1"/>
</dbReference>
<protein>
    <submittedName>
        <fullName evidence="2">Protein of uncharacterized function (DUF2804)</fullName>
    </submittedName>
</protein>
<evidence type="ECO:0000313" key="2">
    <source>
        <dbReference type="EMBL" id="CEQ03194.1"/>
    </source>
</evidence>
<keyword evidence="1" id="KW-0472">Membrane</keyword>
<accession>A0A0C7G675</accession>
<feature type="transmembrane region" description="Helical" evidence="1">
    <location>
        <begin position="54"/>
        <end position="74"/>
    </location>
</feature>
<dbReference type="Pfam" id="PF10974">
    <property type="entry name" value="DUF2804"/>
    <property type="match status" value="1"/>
</dbReference>
<reference evidence="2 3" key="1">
    <citation type="submission" date="2015-01" db="EMBL/GenBank/DDBJ databases">
        <authorList>
            <person name="Aslett A.Martin."/>
            <person name="De Silva Nishadi"/>
        </authorList>
    </citation>
    <scope>NUCLEOTIDE SEQUENCE [LARGE SCALE GENOMIC DNA]</scope>
    <source>
        <strain evidence="2 3">R28058</strain>
    </source>
</reference>
<dbReference type="AlphaFoldDB" id="A0A0C7G675"/>
<organism evidence="2 3">
    <name type="scientific">Paraclostridium sordellii</name>
    <name type="common">Clostridium sordellii</name>
    <dbReference type="NCBI Taxonomy" id="1505"/>
    <lineage>
        <taxon>Bacteria</taxon>
        <taxon>Bacillati</taxon>
        <taxon>Bacillota</taxon>
        <taxon>Clostridia</taxon>
        <taxon>Peptostreptococcales</taxon>
        <taxon>Peptostreptococcaceae</taxon>
        <taxon>Paraclostridium</taxon>
    </lineage>
</organism>
<dbReference type="EMBL" id="CEKZ01000003">
    <property type="protein sequence ID" value="CEQ03194.1"/>
    <property type="molecule type" value="Genomic_DNA"/>
</dbReference>
<dbReference type="InterPro" id="IPR021243">
    <property type="entry name" value="DUF2804"/>
</dbReference>
<evidence type="ECO:0000256" key="1">
    <source>
        <dbReference type="SAM" id="Phobius"/>
    </source>
</evidence>
<name>A0A0C7G675_PARSO</name>
<dbReference type="OrthoDB" id="9762066at2"/>
<keyword evidence="1" id="KW-1133">Transmembrane helix</keyword>
<dbReference type="Proteomes" id="UP000049127">
    <property type="component" value="Unassembled WGS sequence"/>
</dbReference>